<evidence type="ECO:0000313" key="3">
    <source>
        <dbReference type="Proteomes" id="UP000190897"/>
    </source>
</evidence>
<dbReference type="Proteomes" id="UP000190897">
    <property type="component" value="Unassembled WGS sequence"/>
</dbReference>
<dbReference type="PANTHER" id="PTHR33933:SF1">
    <property type="entry name" value="PROTEIN ADENYLYLTRANSFERASE MNTA-RELATED"/>
    <property type="match status" value="1"/>
</dbReference>
<protein>
    <submittedName>
        <fullName evidence="2">Nucleotidyltransferase domain-containing protein</fullName>
    </submittedName>
</protein>
<dbReference type="EMBL" id="FUZA01000007">
    <property type="protein sequence ID" value="SKC13510.1"/>
    <property type="molecule type" value="Genomic_DNA"/>
</dbReference>
<evidence type="ECO:0000259" key="1">
    <source>
        <dbReference type="Pfam" id="PF18765"/>
    </source>
</evidence>
<proteinExistence type="predicted"/>
<dbReference type="InterPro" id="IPR041633">
    <property type="entry name" value="Polbeta"/>
</dbReference>
<dbReference type="RefSeq" id="WP_082217054.1">
    <property type="nucleotide sequence ID" value="NZ_FUZA01000007.1"/>
</dbReference>
<dbReference type="Pfam" id="PF18765">
    <property type="entry name" value="Polbeta"/>
    <property type="match status" value="1"/>
</dbReference>
<feature type="domain" description="Polymerase beta nucleotidyltransferase" evidence="1">
    <location>
        <begin position="21"/>
        <end position="100"/>
    </location>
</feature>
<dbReference type="InterPro" id="IPR052548">
    <property type="entry name" value="Type_VII_TA_antitoxin"/>
</dbReference>
<dbReference type="PANTHER" id="PTHR33933">
    <property type="entry name" value="NUCLEOTIDYLTRANSFERASE"/>
    <property type="match status" value="1"/>
</dbReference>
<dbReference type="GO" id="GO:0016740">
    <property type="term" value="F:transferase activity"/>
    <property type="evidence" value="ECO:0007669"/>
    <property type="project" value="UniProtKB-KW"/>
</dbReference>
<gene>
    <name evidence="2" type="ORF">SAMN05660293_04595</name>
</gene>
<dbReference type="AlphaFoldDB" id="A0A1T5GYY2"/>
<accession>A0A1T5GYY2</accession>
<evidence type="ECO:0000313" key="2">
    <source>
        <dbReference type="EMBL" id="SKC13510.1"/>
    </source>
</evidence>
<dbReference type="InterPro" id="IPR043519">
    <property type="entry name" value="NT_sf"/>
</dbReference>
<keyword evidence="2" id="KW-0808">Transferase</keyword>
<dbReference type="STRING" id="651661.SAMN05660293_04595"/>
<dbReference type="CDD" id="cd05403">
    <property type="entry name" value="NT_KNTase_like"/>
    <property type="match status" value="1"/>
</dbReference>
<sequence>MDQREAIIIAQQYVDLVNQIYPVKQAFLFGSFAKGNSHLDSDIDIALVLDRSEDIMEKQIAMMKLRRNIDLRIEPHPFIVQDFQSSNPVAHEIMKYGIEIGKVAA</sequence>
<dbReference type="SUPFAM" id="SSF81301">
    <property type="entry name" value="Nucleotidyltransferase"/>
    <property type="match status" value="1"/>
</dbReference>
<dbReference type="OrthoDB" id="9803106at2"/>
<keyword evidence="3" id="KW-1185">Reference proteome</keyword>
<reference evidence="3" key="1">
    <citation type="submission" date="2017-02" db="EMBL/GenBank/DDBJ databases">
        <authorList>
            <person name="Varghese N."/>
            <person name="Submissions S."/>
        </authorList>
    </citation>
    <scope>NUCLEOTIDE SEQUENCE [LARGE SCALE GENOMIC DNA]</scope>
    <source>
        <strain evidence="3">DSM 22270</strain>
    </source>
</reference>
<name>A0A1T5GYY2_9BACT</name>
<dbReference type="Gene3D" id="3.30.460.10">
    <property type="entry name" value="Beta Polymerase, domain 2"/>
    <property type="match status" value="1"/>
</dbReference>
<organism evidence="2 3">
    <name type="scientific">Dyadobacter psychrophilus</name>
    <dbReference type="NCBI Taxonomy" id="651661"/>
    <lineage>
        <taxon>Bacteria</taxon>
        <taxon>Pseudomonadati</taxon>
        <taxon>Bacteroidota</taxon>
        <taxon>Cytophagia</taxon>
        <taxon>Cytophagales</taxon>
        <taxon>Spirosomataceae</taxon>
        <taxon>Dyadobacter</taxon>
    </lineage>
</organism>